<feature type="compositionally biased region" description="Polar residues" evidence="6">
    <location>
        <begin position="103"/>
        <end position="113"/>
    </location>
</feature>
<evidence type="ECO:0000256" key="4">
    <source>
        <dbReference type="ARBA" id="ARBA00023163"/>
    </source>
</evidence>
<evidence type="ECO:0000256" key="2">
    <source>
        <dbReference type="ARBA" id="ARBA00009430"/>
    </source>
</evidence>
<evidence type="ECO:0000313" key="7">
    <source>
        <dbReference type="EMBL" id="EGD83246.1"/>
    </source>
</evidence>
<proteinExistence type="inferred from homology"/>
<accession>F2U5N0</accession>
<dbReference type="PANTHER" id="PTHR14440">
    <property type="entry name" value="DNA-DIRECTED RNA POLYMERASE I SUBUNIT RPA49"/>
    <property type="match status" value="1"/>
</dbReference>
<dbReference type="AlphaFoldDB" id="F2U5N0"/>
<dbReference type="RefSeq" id="XP_004995610.1">
    <property type="nucleotide sequence ID" value="XM_004995553.1"/>
</dbReference>
<dbReference type="GO" id="GO:0003677">
    <property type="term" value="F:DNA binding"/>
    <property type="evidence" value="ECO:0007669"/>
    <property type="project" value="InterPro"/>
</dbReference>
<dbReference type="InParanoid" id="F2U5N0"/>
<comment type="similarity">
    <text evidence="2">Belongs to the eukaryotic RPA49/POLR1E RNA polymerase subunit family.</text>
</comment>
<gene>
    <name evidence="7" type="ORF">PTSG_03877</name>
</gene>
<dbReference type="KEGG" id="sre:PTSG_03877"/>
<dbReference type="InterPro" id="IPR009668">
    <property type="entry name" value="RNA_pol-assoc_fac_A49-like"/>
</dbReference>
<comment type="subcellular location">
    <subcellularLocation>
        <location evidence="1">Nucleus</location>
        <location evidence="1">Nucleolus</location>
    </subcellularLocation>
</comment>
<evidence type="ECO:0000256" key="3">
    <source>
        <dbReference type="ARBA" id="ARBA00022478"/>
    </source>
</evidence>
<evidence type="ECO:0000256" key="6">
    <source>
        <dbReference type="SAM" id="MobiDB-lite"/>
    </source>
</evidence>
<dbReference type="Pfam" id="PF06870">
    <property type="entry name" value="RNA_pol_I_A49"/>
    <property type="match status" value="1"/>
</dbReference>
<keyword evidence="3" id="KW-0240">DNA-directed RNA polymerase</keyword>
<dbReference type="GO" id="GO:0006351">
    <property type="term" value="P:DNA-templated transcription"/>
    <property type="evidence" value="ECO:0007669"/>
    <property type="project" value="InterPro"/>
</dbReference>
<keyword evidence="5" id="KW-0539">Nucleus</keyword>
<evidence type="ECO:0008006" key="9">
    <source>
        <dbReference type="Google" id="ProtNLM"/>
    </source>
</evidence>
<dbReference type="Proteomes" id="UP000007799">
    <property type="component" value="Unassembled WGS sequence"/>
</dbReference>
<dbReference type="eggNOG" id="KOG4183">
    <property type="taxonomic scope" value="Eukaryota"/>
</dbReference>
<dbReference type="STRING" id="946362.F2U5N0"/>
<protein>
    <recommendedName>
        <fullName evidence="9">DNA-directed RNA polymerase I subunit RPA49</fullName>
    </recommendedName>
</protein>
<dbReference type="GO" id="GO:0005730">
    <property type="term" value="C:nucleolus"/>
    <property type="evidence" value="ECO:0007669"/>
    <property type="project" value="UniProtKB-SubCell"/>
</dbReference>
<feature type="region of interest" description="Disordered" evidence="6">
    <location>
        <begin position="161"/>
        <end position="198"/>
    </location>
</feature>
<sequence length="424" mass="46990">MADAVKVKVDTKVPSTPLLQFKHADLNVKSANKQLLFTSRRNYGKSSSSNEPLEVRAHADAIDYVSMPSSRYTNYMVGVRKAGTNELQLIPATLLEMTPRLSTEANQARNPTLDTPEKRQQARAHLVESFGGKKQKRVLHSRTRYMLSDEALETVASTMADAVTPGSSSSSSSSADGDDGGDVEGGKGRMLPPNNLKSKDAAGVYPLDGLVLSNERAALKGMYPSFHKPKEEELTAWRGQNRFMPFVIDVLERDIMISAKGKQREARILALKYLAELLKFHNCAVVRRLPRKRSDLVKTLKSTPDAVIDGFINKFLIDTDDSSSSPKLFLSKQKQHLLLMYILTIALHACKYKNLPLDAFATELKTPLKEVENVARALGCIVKKSTTSVDFEDSEGNPSKRAKTNTLISLKLPLVFRTRRGRAK</sequence>
<dbReference type="FunCoup" id="F2U5N0">
    <property type="interactions" value="843"/>
</dbReference>
<organism evidence="8">
    <name type="scientific">Salpingoeca rosetta (strain ATCC 50818 / BSB-021)</name>
    <dbReference type="NCBI Taxonomy" id="946362"/>
    <lineage>
        <taxon>Eukaryota</taxon>
        <taxon>Choanoflagellata</taxon>
        <taxon>Craspedida</taxon>
        <taxon>Salpingoecidae</taxon>
        <taxon>Salpingoeca</taxon>
    </lineage>
</organism>
<dbReference type="GeneID" id="16076190"/>
<dbReference type="EMBL" id="GL832962">
    <property type="protein sequence ID" value="EGD83246.1"/>
    <property type="molecule type" value="Genomic_DNA"/>
</dbReference>
<evidence type="ECO:0000313" key="8">
    <source>
        <dbReference type="Proteomes" id="UP000007799"/>
    </source>
</evidence>
<feature type="region of interest" description="Disordered" evidence="6">
    <location>
        <begin position="103"/>
        <end position="122"/>
    </location>
</feature>
<evidence type="ECO:0000256" key="5">
    <source>
        <dbReference type="ARBA" id="ARBA00023242"/>
    </source>
</evidence>
<dbReference type="GO" id="GO:0000428">
    <property type="term" value="C:DNA-directed RNA polymerase complex"/>
    <property type="evidence" value="ECO:0007669"/>
    <property type="project" value="UniProtKB-KW"/>
</dbReference>
<name>F2U5N0_SALR5</name>
<feature type="compositionally biased region" description="Low complexity" evidence="6">
    <location>
        <begin position="166"/>
        <end position="175"/>
    </location>
</feature>
<keyword evidence="4" id="KW-0804">Transcription</keyword>
<keyword evidence="8" id="KW-1185">Reference proteome</keyword>
<reference evidence="7" key="1">
    <citation type="submission" date="2009-08" db="EMBL/GenBank/DDBJ databases">
        <title>Annotation of Salpingoeca rosetta.</title>
        <authorList>
            <consortium name="The Broad Institute Genome Sequencing Platform"/>
            <person name="Russ C."/>
            <person name="Cuomo C."/>
            <person name="Burger G."/>
            <person name="Gray M.W."/>
            <person name="Holland P.W.H."/>
            <person name="King N."/>
            <person name="Lang F.B.F."/>
            <person name="Roger A.J."/>
            <person name="Ruiz-Trillo I."/>
            <person name="Young S.K."/>
            <person name="Zeng Q."/>
            <person name="Gargeya S."/>
            <person name="Alvarado L."/>
            <person name="Berlin A."/>
            <person name="Chapman S.B."/>
            <person name="Chen Z."/>
            <person name="Freedman E."/>
            <person name="Gellesch M."/>
            <person name="Goldberg J."/>
            <person name="Griggs A."/>
            <person name="Gujja S."/>
            <person name="Heilman E."/>
            <person name="Heiman D."/>
            <person name="Howarth C."/>
            <person name="Mehta T."/>
            <person name="Neiman D."/>
            <person name="Pearson M."/>
            <person name="Roberts A."/>
            <person name="Saif S."/>
            <person name="Shea T."/>
            <person name="Shenoy N."/>
            <person name="Sisk P."/>
            <person name="Stolte C."/>
            <person name="Sykes S."/>
            <person name="White J."/>
            <person name="Yandava C."/>
            <person name="Haas B."/>
            <person name="Nusbaum C."/>
            <person name="Birren B."/>
        </authorList>
    </citation>
    <scope>NUCLEOTIDE SEQUENCE [LARGE SCALE GENOMIC DNA]</scope>
    <source>
        <strain evidence="7">ATCC 50818</strain>
    </source>
</reference>
<evidence type="ECO:0000256" key="1">
    <source>
        <dbReference type="ARBA" id="ARBA00004604"/>
    </source>
</evidence>